<evidence type="ECO:0000313" key="1">
    <source>
        <dbReference type="EMBL" id="KAI9902674.1"/>
    </source>
</evidence>
<organism evidence="1 2">
    <name type="scientific">Trichothecium roseum</name>
    <dbReference type="NCBI Taxonomy" id="47278"/>
    <lineage>
        <taxon>Eukaryota</taxon>
        <taxon>Fungi</taxon>
        <taxon>Dikarya</taxon>
        <taxon>Ascomycota</taxon>
        <taxon>Pezizomycotina</taxon>
        <taxon>Sordariomycetes</taxon>
        <taxon>Hypocreomycetidae</taxon>
        <taxon>Hypocreales</taxon>
        <taxon>Hypocreales incertae sedis</taxon>
        <taxon>Trichothecium</taxon>
    </lineage>
</organism>
<gene>
    <name evidence="1" type="ORF">N3K66_002026</name>
</gene>
<reference evidence="1" key="1">
    <citation type="submission" date="2022-10" db="EMBL/GenBank/DDBJ databases">
        <title>Complete Genome of Trichothecium roseum strain YXFP-22015, a Plant Pathogen Isolated from Citrus.</title>
        <authorList>
            <person name="Wang Y."/>
            <person name="Zhu L."/>
        </authorList>
    </citation>
    <scope>NUCLEOTIDE SEQUENCE</scope>
    <source>
        <strain evidence="1">YXFP-22015</strain>
    </source>
</reference>
<name>A0ACC0V8Q4_9HYPO</name>
<evidence type="ECO:0000313" key="2">
    <source>
        <dbReference type="Proteomes" id="UP001163324"/>
    </source>
</evidence>
<keyword evidence="2" id="KW-1185">Reference proteome</keyword>
<comment type="caution">
    <text evidence="1">The sequence shown here is derived from an EMBL/GenBank/DDBJ whole genome shotgun (WGS) entry which is preliminary data.</text>
</comment>
<dbReference type="EMBL" id="CM047941">
    <property type="protein sequence ID" value="KAI9902674.1"/>
    <property type="molecule type" value="Genomic_DNA"/>
</dbReference>
<accession>A0ACC0V8Q4</accession>
<sequence>MAPSQPAPLKASGEVALLDSYSEKEAFERKQYELIVQFRDAILSGNHTVIKLPHGVAARPYTPTRPASKPQPENGEGDAEMHKAMEVDASAVTASAGETTRLAADINPILLEKSDELILAEIQLQRQRIERSLKEDLEQNRVLKLGQTNLSGFELSEVLTKALTLVQSTAAPLLSDAGLNADNQDGASDSFDDNTFYSSRHDTPESQLAARVRNESQTMHDLRESASYEPEQTLPETEKTNAPTFRPAADEVLPGYGAQARRQVDIPGLGTAAYSAHLPAQPPRPAEVPGLNNYTNAALPSGQTSLYNSSGEHSQSGDSGVMEVDHHGGHVTGNTTRQLDDTYVVNHPPSPLVRGHDLMPVAPQPASAPNPAVERTLAQNAERNAHLSIGAPAQVAALRNKPTPATSTNSSSGTSKGGNKKKDKKKKRKAERQAPDEYEAYIKPEPRSPSPVSAPAFVRPNKRQKQAQRQADAASQAEPPPPPPPPASISQPQYDPLVYQEPVQVTYAPPAGYPQRTASRAVIQDSRPAIEYVDDGRVPQEGFYRRPPSARSSAYYHPDAGHAPRPLSRIATDDARDAPRYYRDAYEGNRMSARPEAEAYELQPRAQPTRIYVDAFGREYLEPPRPVARPPPVVQPADQEVVYERTLPREVSRHPMPTNYDDSNIMYTRSTSTYPSTRRVVTQPEYAAAPSDYRDIRPTEYSTRPIAQPTEYVRYMPASERMAPPEGAPRDYVARPPSVHPVEAQRYEPQREYVGFHNTRPEIPQREYASSVLPDSRRELPPPPPPAQYMMEYETRPVEHSHAQAGYPVRPVERYYEQPTHGGEGFAFVERPRGATQEIVYADDARREVHR</sequence>
<dbReference type="Proteomes" id="UP001163324">
    <property type="component" value="Chromosome 2"/>
</dbReference>
<proteinExistence type="predicted"/>
<protein>
    <submittedName>
        <fullName evidence="1">Uncharacterized protein</fullName>
    </submittedName>
</protein>